<proteinExistence type="predicted"/>
<keyword evidence="4" id="KW-1185">Reference proteome</keyword>
<dbReference type="AlphaFoldDB" id="A0AAD8TL05"/>
<organism evidence="3 4">
    <name type="scientific">Lolium multiflorum</name>
    <name type="common">Italian ryegrass</name>
    <name type="synonym">Lolium perenne subsp. multiflorum</name>
    <dbReference type="NCBI Taxonomy" id="4521"/>
    <lineage>
        <taxon>Eukaryota</taxon>
        <taxon>Viridiplantae</taxon>
        <taxon>Streptophyta</taxon>
        <taxon>Embryophyta</taxon>
        <taxon>Tracheophyta</taxon>
        <taxon>Spermatophyta</taxon>
        <taxon>Magnoliopsida</taxon>
        <taxon>Liliopsida</taxon>
        <taxon>Poales</taxon>
        <taxon>Poaceae</taxon>
        <taxon>BOP clade</taxon>
        <taxon>Pooideae</taxon>
        <taxon>Poodae</taxon>
        <taxon>Poeae</taxon>
        <taxon>Poeae Chloroplast Group 2 (Poeae type)</taxon>
        <taxon>Loliodinae</taxon>
        <taxon>Loliinae</taxon>
        <taxon>Lolium</taxon>
    </lineage>
</organism>
<sequence>MSRVRIIDTSYVNVPAATTPPPEPIKLTAMEAPWVVFPVLQHVLLFEGADMPTFDTILHSLRSSLAVTLGSFAPLASKLVHLKDTGDVAISCSASDTVKFVVAESDTDIRRLVGDEEPDLPVLEQLVADVDMSKLPTHVLAVQATRFEGGVAVGVTVHHAVADGRSLWTFVEAWATACRGETPAATPTFDRSLVQLPGGEERARSIFRKLAPNLPLVTSPSFLQEDRARFTRRTFTLDKQDIQRLKQHIVDLSEAHGAPLTRPPSTYVAVTALAWTCFARSKPFAMDDELLLFFLADVRDRLSPPVDAAYIGVCLTGCLAIIPTRELHGACALVAGASAIQNEIRRMTEDPTNRRDYLNLIKASWDRVMNVSGSSGFRAYEIADFGWGKPRRTEPIRMNHDGQVALMRGRDGDGVQVSVSLLHRPEMDHFKSVFLDLAGLS</sequence>
<protein>
    <submittedName>
        <fullName evidence="3">Uncharacterized protein</fullName>
    </submittedName>
</protein>
<gene>
    <name evidence="3" type="ORF">QYE76_044636</name>
</gene>
<evidence type="ECO:0000256" key="1">
    <source>
        <dbReference type="ARBA" id="ARBA00022679"/>
    </source>
</evidence>
<dbReference type="PANTHER" id="PTHR31625">
    <property type="match status" value="1"/>
</dbReference>
<dbReference type="InterPro" id="IPR051504">
    <property type="entry name" value="Plant_metabolite_acyltrans"/>
</dbReference>
<evidence type="ECO:0000256" key="2">
    <source>
        <dbReference type="ARBA" id="ARBA00023315"/>
    </source>
</evidence>
<accession>A0AAD8TL05</accession>
<dbReference type="Pfam" id="PF02458">
    <property type="entry name" value="Transferase"/>
    <property type="match status" value="1"/>
</dbReference>
<reference evidence="3" key="1">
    <citation type="submission" date="2023-07" db="EMBL/GenBank/DDBJ databases">
        <title>A chromosome-level genome assembly of Lolium multiflorum.</title>
        <authorList>
            <person name="Chen Y."/>
            <person name="Copetti D."/>
            <person name="Kolliker R."/>
            <person name="Studer B."/>
        </authorList>
    </citation>
    <scope>NUCLEOTIDE SEQUENCE</scope>
    <source>
        <strain evidence="3">02402/16</strain>
        <tissue evidence="3">Leaf</tissue>
    </source>
</reference>
<comment type="caution">
    <text evidence="3">The sequence shown here is derived from an EMBL/GenBank/DDBJ whole genome shotgun (WGS) entry which is preliminary data.</text>
</comment>
<keyword evidence="2" id="KW-0012">Acyltransferase</keyword>
<name>A0AAD8TL05_LOLMU</name>
<keyword evidence="1" id="KW-0808">Transferase</keyword>
<dbReference type="GO" id="GO:0016747">
    <property type="term" value="F:acyltransferase activity, transferring groups other than amino-acyl groups"/>
    <property type="evidence" value="ECO:0007669"/>
    <property type="project" value="UniProtKB-ARBA"/>
</dbReference>
<dbReference type="InterPro" id="IPR023213">
    <property type="entry name" value="CAT-like_dom_sf"/>
</dbReference>
<dbReference type="Gene3D" id="3.30.559.10">
    <property type="entry name" value="Chloramphenicol acetyltransferase-like domain"/>
    <property type="match status" value="2"/>
</dbReference>
<dbReference type="SUPFAM" id="SSF52777">
    <property type="entry name" value="CoA-dependent acyltransferases"/>
    <property type="match status" value="1"/>
</dbReference>
<dbReference type="Proteomes" id="UP001231189">
    <property type="component" value="Unassembled WGS sequence"/>
</dbReference>
<dbReference type="EMBL" id="JAUUTY010000002">
    <property type="protein sequence ID" value="KAK1683788.1"/>
    <property type="molecule type" value="Genomic_DNA"/>
</dbReference>
<evidence type="ECO:0000313" key="4">
    <source>
        <dbReference type="Proteomes" id="UP001231189"/>
    </source>
</evidence>
<evidence type="ECO:0000313" key="3">
    <source>
        <dbReference type="EMBL" id="KAK1683788.1"/>
    </source>
</evidence>